<keyword evidence="3" id="KW-0560">Oxidoreductase</keyword>
<evidence type="ECO:0000313" key="8">
    <source>
        <dbReference type="Proteomes" id="UP000828390"/>
    </source>
</evidence>
<dbReference type="EMBL" id="JAIWYP010000009">
    <property type="protein sequence ID" value="KAH3772990.1"/>
    <property type="molecule type" value="Genomic_DNA"/>
</dbReference>
<dbReference type="GO" id="GO:0006826">
    <property type="term" value="P:iron ion transport"/>
    <property type="evidence" value="ECO:0007669"/>
    <property type="project" value="TreeGrafter"/>
</dbReference>
<dbReference type="GO" id="GO:0005886">
    <property type="term" value="C:plasma membrane"/>
    <property type="evidence" value="ECO:0007669"/>
    <property type="project" value="TreeGrafter"/>
</dbReference>
<dbReference type="InterPro" id="IPR045087">
    <property type="entry name" value="Cu-oxidase_fam"/>
</dbReference>
<dbReference type="PANTHER" id="PTHR11709:SF394">
    <property type="entry name" value="FI03373P-RELATED"/>
    <property type="match status" value="1"/>
</dbReference>
<feature type="signal peptide" evidence="5">
    <location>
        <begin position="1"/>
        <end position="27"/>
    </location>
</feature>
<evidence type="ECO:0000259" key="6">
    <source>
        <dbReference type="Pfam" id="PF07732"/>
    </source>
</evidence>
<protein>
    <recommendedName>
        <fullName evidence="6">Plastocyanin-like domain-containing protein</fullName>
    </recommendedName>
</protein>
<sequence length="165" mass="18839">MYSNCVWCHIALLVAFLTGFILESSVGHECKRKCEVGRPMVCEYNFTVENYFTLSRACHSCPFEEADCFRPHCISTNGLKKNVLAVNREIPGPAIEVCVGDTVRVWVRNRMEDGSATSLHWHGLRQRNSNIMDGASRLTQCDVAPGHDFRYRISFEFLHGKFDLF</sequence>
<dbReference type="Proteomes" id="UP000828390">
    <property type="component" value="Unassembled WGS sequence"/>
</dbReference>
<dbReference type="PANTHER" id="PTHR11709">
    <property type="entry name" value="MULTI-COPPER OXIDASE"/>
    <property type="match status" value="1"/>
</dbReference>
<dbReference type="Gene3D" id="2.60.40.420">
    <property type="entry name" value="Cupredoxins - blue copper proteins"/>
    <property type="match status" value="1"/>
</dbReference>
<accession>A0A9D4E5U0</accession>
<keyword evidence="5" id="KW-0732">Signal</keyword>
<dbReference type="InterPro" id="IPR008972">
    <property type="entry name" value="Cupredoxin"/>
</dbReference>
<evidence type="ECO:0000313" key="7">
    <source>
        <dbReference type="EMBL" id="KAH3772990.1"/>
    </source>
</evidence>
<dbReference type="GO" id="GO:0016491">
    <property type="term" value="F:oxidoreductase activity"/>
    <property type="evidence" value="ECO:0007669"/>
    <property type="project" value="UniProtKB-KW"/>
</dbReference>
<keyword evidence="8" id="KW-1185">Reference proteome</keyword>
<dbReference type="InterPro" id="IPR011707">
    <property type="entry name" value="Cu-oxidase-like_N"/>
</dbReference>
<reference evidence="7" key="2">
    <citation type="submission" date="2020-11" db="EMBL/GenBank/DDBJ databases">
        <authorList>
            <person name="McCartney M.A."/>
            <person name="Auch B."/>
            <person name="Kono T."/>
            <person name="Mallez S."/>
            <person name="Becker A."/>
            <person name="Gohl D.M."/>
            <person name="Silverstein K.A.T."/>
            <person name="Koren S."/>
            <person name="Bechman K.B."/>
            <person name="Herman A."/>
            <person name="Abrahante J.E."/>
            <person name="Garbe J."/>
        </authorList>
    </citation>
    <scope>NUCLEOTIDE SEQUENCE</scope>
    <source>
        <strain evidence="7">Duluth1</strain>
        <tissue evidence="7">Whole animal</tissue>
    </source>
</reference>
<dbReference type="Pfam" id="PF07732">
    <property type="entry name" value="Cu-oxidase_3"/>
    <property type="match status" value="1"/>
</dbReference>
<reference evidence="7" key="1">
    <citation type="journal article" date="2019" name="bioRxiv">
        <title>The Genome of the Zebra Mussel, Dreissena polymorpha: A Resource for Invasive Species Research.</title>
        <authorList>
            <person name="McCartney M.A."/>
            <person name="Auch B."/>
            <person name="Kono T."/>
            <person name="Mallez S."/>
            <person name="Zhang Y."/>
            <person name="Obille A."/>
            <person name="Becker A."/>
            <person name="Abrahante J.E."/>
            <person name="Garbe J."/>
            <person name="Badalamenti J.P."/>
            <person name="Herman A."/>
            <person name="Mangelson H."/>
            <person name="Liachko I."/>
            <person name="Sullivan S."/>
            <person name="Sone E.D."/>
            <person name="Koren S."/>
            <person name="Silverstein K.A.T."/>
            <person name="Beckman K.B."/>
            <person name="Gohl D.M."/>
        </authorList>
    </citation>
    <scope>NUCLEOTIDE SEQUENCE</scope>
    <source>
        <strain evidence="7">Duluth1</strain>
        <tissue evidence="7">Whole animal</tissue>
    </source>
</reference>
<organism evidence="7 8">
    <name type="scientific">Dreissena polymorpha</name>
    <name type="common">Zebra mussel</name>
    <name type="synonym">Mytilus polymorpha</name>
    <dbReference type="NCBI Taxonomy" id="45954"/>
    <lineage>
        <taxon>Eukaryota</taxon>
        <taxon>Metazoa</taxon>
        <taxon>Spiralia</taxon>
        <taxon>Lophotrochozoa</taxon>
        <taxon>Mollusca</taxon>
        <taxon>Bivalvia</taxon>
        <taxon>Autobranchia</taxon>
        <taxon>Heteroconchia</taxon>
        <taxon>Euheterodonta</taxon>
        <taxon>Imparidentia</taxon>
        <taxon>Neoheterodontei</taxon>
        <taxon>Myida</taxon>
        <taxon>Dreissenoidea</taxon>
        <taxon>Dreissenidae</taxon>
        <taxon>Dreissena</taxon>
    </lineage>
</organism>
<dbReference type="GO" id="GO:0005507">
    <property type="term" value="F:copper ion binding"/>
    <property type="evidence" value="ECO:0007669"/>
    <property type="project" value="InterPro"/>
</dbReference>
<keyword evidence="2" id="KW-0479">Metal-binding</keyword>
<feature type="chain" id="PRO_5039710989" description="Plastocyanin-like domain-containing protein" evidence="5">
    <location>
        <begin position="28"/>
        <end position="165"/>
    </location>
</feature>
<name>A0A9D4E5U0_DREPO</name>
<dbReference type="AlphaFoldDB" id="A0A9D4E5U0"/>
<evidence type="ECO:0000256" key="5">
    <source>
        <dbReference type="SAM" id="SignalP"/>
    </source>
</evidence>
<gene>
    <name evidence="7" type="ORF">DPMN_174338</name>
</gene>
<comment type="similarity">
    <text evidence="1">Belongs to the multicopper oxidase family.</text>
</comment>
<evidence type="ECO:0000256" key="1">
    <source>
        <dbReference type="ARBA" id="ARBA00010609"/>
    </source>
</evidence>
<comment type="caution">
    <text evidence="7">The sequence shown here is derived from an EMBL/GenBank/DDBJ whole genome shotgun (WGS) entry which is preliminary data.</text>
</comment>
<evidence type="ECO:0000256" key="4">
    <source>
        <dbReference type="ARBA" id="ARBA00023008"/>
    </source>
</evidence>
<feature type="domain" description="Plastocyanin-like" evidence="6">
    <location>
        <begin position="76"/>
        <end position="155"/>
    </location>
</feature>
<keyword evidence="4" id="KW-0186">Copper</keyword>
<evidence type="ECO:0000256" key="3">
    <source>
        <dbReference type="ARBA" id="ARBA00023002"/>
    </source>
</evidence>
<dbReference type="SUPFAM" id="SSF49503">
    <property type="entry name" value="Cupredoxins"/>
    <property type="match status" value="1"/>
</dbReference>
<evidence type="ECO:0000256" key="2">
    <source>
        <dbReference type="ARBA" id="ARBA00022723"/>
    </source>
</evidence>
<proteinExistence type="inferred from homology"/>